<evidence type="ECO:0000256" key="1">
    <source>
        <dbReference type="ARBA" id="ARBA00008857"/>
    </source>
</evidence>
<evidence type="ECO:0000313" key="6">
    <source>
        <dbReference type="EMBL" id="QSX98873.1"/>
    </source>
</evidence>
<dbReference type="Gene3D" id="1.10.150.130">
    <property type="match status" value="1"/>
</dbReference>
<organism evidence="6 7">
    <name type="scientific">Janthinobacterium lividum</name>
    <dbReference type="NCBI Taxonomy" id="29581"/>
    <lineage>
        <taxon>Bacteria</taxon>
        <taxon>Pseudomonadati</taxon>
        <taxon>Pseudomonadota</taxon>
        <taxon>Betaproteobacteria</taxon>
        <taxon>Burkholderiales</taxon>
        <taxon>Oxalobacteraceae</taxon>
        <taxon>Janthinobacterium</taxon>
    </lineage>
</organism>
<dbReference type="PANTHER" id="PTHR30629">
    <property type="entry name" value="PROPHAGE INTEGRASE"/>
    <property type="match status" value="1"/>
</dbReference>
<dbReference type="InterPro" id="IPR025166">
    <property type="entry name" value="Integrase_DNA_bind_dom"/>
</dbReference>
<dbReference type="GO" id="GO:0003677">
    <property type="term" value="F:DNA binding"/>
    <property type="evidence" value="ECO:0007669"/>
    <property type="project" value="UniProtKB-UniRule"/>
</dbReference>
<dbReference type="InterPro" id="IPR011010">
    <property type="entry name" value="DNA_brk_join_enz"/>
</dbReference>
<dbReference type="SUPFAM" id="SSF56349">
    <property type="entry name" value="DNA breaking-rejoining enzymes"/>
    <property type="match status" value="1"/>
</dbReference>
<dbReference type="PANTHER" id="PTHR30629:SF2">
    <property type="entry name" value="PROPHAGE INTEGRASE INTS-RELATED"/>
    <property type="match status" value="1"/>
</dbReference>
<dbReference type="RefSeq" id="WP_151094742.1">
    <property type="nucleotide sequence ID" value="NZ_CP071520.1"/>
</dbReference>
<keyword evidence="3 4" id="KW-0238">DNA-binding</keyword>
<dbReference type="InterPro" id="IPR038488">
    <property type="entry name" value="Integrase_DNA-bd_sf"/>
</dbReference>
<dbReference type="Pfam" id="PF13356">
    <property type="entry name" value="Arm-DNA-bind_3"/>
    <property type="match status" value="1"/>
</dbReference>
<dbReference type="InterPro" id="IPR010998">
    <property type="entry name" value="Integrase_recombinase_N"/>
</dbReference>
<reference evidence="6 7" key="1">
    <citation type="submission" date="2021-03" db="EMBL/GenBank/DDBJ databases">
        <title>Draft genome sequence of Janthinobacterium sp. strain PLB02 isolated from infected primmorphs (Lubomirskia baicalensis).</title>
        <authorList>
            <person name="Chernogor L.I."/>
            <person name="Belikov S.I."/>
            <person name="Petrushin I.S."/>
        </authorList>
    </citation>
    <scope>NUCLEOTIDE SEQUENCE [LARGE SCALE GENOMIC DNA]</scope>
    <source>
        <strain evidence="6 7">PLB02</strain>
    </source>
</reference>
<dbReference type="InterPro" id="IPR050808">
    <property type="entry name" value="Phage_Integrase"/>
</dbReference>
<evidence type="ECO:0000259" key="5">
    <source>
        <dbReference type="PROSITE" id="PS51900"/>
    </source>
</evidence>
<evidence type="ECO:0000313" key="7">
    <source>
        <dbReference type="Proteomes" id="UP000662821"/>
    </source>
</evidence>
<comment type="similarity">
    <text evidence="1">Belongs to the 'phage' integrase family.</text>
</comment>
<dbReference type="Proteomes" id="UP000662821">
    <property type="component" value="Chromosome"/>
</dbReference>
<dbReference type="GO" id="GO:0015074">
    <property type="term" value="P:DNA integration"/>
    <property type="evidence" value="ECO:0007669"/>
    <property type="project" value="UniProtKB-KW"/>
</dbReference>
<dbReference type="AlphaFoldDB" id="A0AAJ4MXN9"/>
<dbReference type="EMBL" id="CP071520">
    <property type="protein sequence ID" value="QSX98873.1"/>
    <property type="molecule type" value="Genomic_DNA"/>
</dbReference>
<dbReference type="InterPro" id="IPR053876">
    <property type="entry name" value="Phage_int_M"/>
</dbReference>
<keyword evidence="2" id="KW-0229">DNA integration</keyword>
<feature type="domain" description="Core-binding (CB)" evidence="5">
    <location>
        <begin position="97"/>
        <end position="176"/>
    </location>
</feature>
<accession>A0AAJ4MXN9</accession>
<dbReference type="Pfam" id="PF22022">
    <property type="entry name" value="Phage_int_M"/>
    <property type="match status" value="1"/>
</dbReference>
<dbReference type="PROSITE" id="PS51900">
    <property type="entry name" value="CB"/>
    <property type="match status" value="1"/>
</dbReference>
<dbReference type="Gene3D" id="3.30.160.390">
    <property type="entry name" value="Integrase, DNA-binding domain"/>
    <property type="match status" value="1"/>
</dbReference>
<proteinExistence type="inferred from homology"/>
<protein>
    <submittedName>
        <fullName evidence="6">DUF4102 domain-containing protein</fullName>
    </submittedName>
</protein>
<dbReference type="InterPro" id="IPR044068">
    <property type="entry name" value="CB"/>
</dbReference>
<evidence type="ECO:0000256" key="3">
    <source>
        <dbReference type="ARBA" id="ARBA00023125"/>
    </source>
</evidence>
<evidence type="ECO:0000256" key="2">
    <source>
        <dbReference type="ARBA" id="ARBA00022908"/>
    </source>
</evidence>
<evidence type="ECO:0000256" key="4">
    <source>
        <dbReference type="PROSITE-ProRule" id="PRU01248"/>
    </source>
</evidence>
<gene>
    <name evidence="6" type="ORF">J3P46_13775</name>
</gene>
<sequence length="231" mass="26046">MLTDTKLKNLKSADKAYKVPDRDGLYALVLKSGNVSFRYNYRVHGRQETLVLGQYGTSGLSLQEARARLSEAKKELSEGKSPARLKAQVRTQAAAGGRFGAWAEQWLLKYKMAESTRDMRCAVYERDLKRPFGSLLLHEITHNELRSVCDAILARGAPATAVHARDIVKLVFRYAEQRGQQITVQLDSGRHRHPNGKPQAPKCSGRHNHIRVIHLPNPHSHRLLSNDHQLS</sequence>
<name>A0AAJ4MXN9_9BURK</name>